<dbReference type="Gene3D" id="3.90.120.10">
    <property type="entry name" value="DNA Methylase, subunit A, domain 2"/>
    <property type="match status" value="1"/>
</dbReference>
<dbReference type="AlphaFoldDB" id="K9WZJ4"/>
<evidence type="ECO:0000313" key="8">
    <source>
        <dbReference type="EMBL" id="AFZ25239.1"/>
    </source>
</evidence>
<dbReference type="CDD" id="cd00315">
    <property type="entry name" value="Cyt_C5_DNA_methylase"/>
    <property type="match status" value="1"/>
</dbReference>
<dbReference type="STRING" id="56107.Cylst_3068"/>
<dbReference type="PROSITE" id="PS51679">
    <property type="entry name" value="SAM_MT_C5"/>
    <property type="match status" value="1"/>
</dbReference>
<gene>
    <name evidence="8" type="ORF">Cylst_3068</name>
</gene>
<dbReference type="InterPro" id="IPR031303">
    <property type="entry name" value="C5_meth_CS"/>
</dbReference>
<evidence type="ECO:0000256" key="2">
    <source>
        <dbReference type="ARBA" id="ARBA00022679"/>
    </source>
</evidence>
<organism evidence="8 9">
    <name type="scientific">Cylindrospermum stagnale PCC 7417</name>
    <dbReference type="NCBI Taxonomy" id="56107"/>
    <lineage>
        <taxon>Bacteria</taxon>
        <taxon>Bacillati</taxon>
        <taxon>Cyanobacteriota</taxon>
        <taxon>Cyanophyceae</taxon>
        <taxon>Nostocales</taxon>
        <taxon>Nostocaceae</taxon>
        <taxon>Cylindrospermum</taxon>
    </lineage>
</organism>
<dbReference type="Pfam" id="PF00145">
    <property type="entry name" value="DNA_methylase"/>
    <property type="match status" value="1"/>
</dbReference>
<comment type="similarity">
    <text evidence="5 6">Belongs to the class I-like SAM-binding methyltransferase superfamily. C5-methyltransferase family.</text>
</comment>
<dbReference type="Proteomes" id="UP000010475">
    <property type="component" value="Chromosome"/>
</dbReference>
<dbReference type="PRINTS" id="PR00105">
    <property type="entry name" value="C5METTRFRASE"/>
</dbReference>
<dbReference type="InterPro" id="IPR001525">
    <property type="entry name" value="C5_MeTfrase"/>
</dbReference>
<dbReference type="OrthoDB" id="451520at2"/>
<dbReference type="Gene3D" id="3.40.50.150">
    <property type="entry name" value="Vaccinia Virus protein VP39"/>
    <property type="match status" value="1"/>
</dbReference>
<comment type="catalytic activity">
    <reaction evidence="7">
        <text>a 2'-deoxycytidine in DNA + S-adenosyl-L-methionine = a 5-methyl-2'-deoxycytidine in DNA + S-adenosyl-L-homocysteine + H(+)</text>
        <dbReference type="Rhea" id="RHEA:13681"/>
        <dbReference type="Rhea" id="RHEA-COMP:11369"/>
        <dbReference type="Rhea" id="RHEA-COMP:11370"/>
        <dbReference type="ChEBI" id="CHEBI:15378"/>
        <dbReference type="ChEBI" id="CHEBI:57856"/>
        <dbReference type="ChEBI" id="CHEBI:59789"/>
        <dbReference type="ChEBI" id="CHEBI:85452"/>
        <dbReference type="ChEBI" id="CHEBI:85454"/>
        <dbReference type="EC" id="2.1.1.37"/>
    </reaction>
</comment>
<sequence length="466" mass="52677">MRSRRPGNSANATQLEPLDLQLGKGTNLSRRNNAQKRPIAVDLFAGAGGMTLGFEQAGFDVLASVEIDPIHCATHQFNFPFWKIFCKSIVEITSEEIRSFSDIGEQEIDVVFGGPPCQGFSLIGKRNLDDPRNGLVDHYIRLVLELQPKFVVLENVKGMTVGKHQEFILEIIYKFEENGYQVLKNYKILNAAEYGVPQNRERLFLLACRQDLELPNYPLPTSKPAKKKIAKSNNLPLSPTVSKAFQGLPVIENYSELYEQDWVVADFGHPSNYVKKINNIYFKSNNYSYQRQSNSRILTSSLRTFHTEESIKRFASTLPGKIEPISRLHKLDPKGICNTLRAGTASNRGSFTSPRPIHPDIPRCITVREAARLHSYPDWFRFHVTKWHGFRQIGNSVPPLLAKAIASEIIKVLHISPSKPKNIQDLGDDNLLKLNMSQAAKNYGVNADIIEPRIRSIKEKILIETL</sequence>
<accession>K9WZJ4</accession>
<dbReference type="GO" id="GO:0009307">
    <property type="term" value="P:DNA restriction-modification system"/>
    <property type="evidence" value="ECO:0007669"/>
    <property type="project" value="UniProtKB-KW"/>
</dbReference>
<dbReference type="SUPFAM" id="SSF53335">
    <property type="entry name" value="S-adenosyl-L-methionine-dependent methyltransferases"/>
    <property type="match status" value="1"/>
</dbReference>
<dbReference type="NCBIfam" id="TIGR00675">
    <property type="entry name" value="dcm"/>
    <property type="match status" value="1"/>
</dbReference>
<evidence type="ECO:0000256" key="3">
    <source>
        <dbReference type="ARBA" id="ARBA00022691"/>
    </source>
</evidence>
<dbReference type="PANTHER" id="PTHR10629:SF52">
    <property type="entry name" value="DNA (CYTOSINE-5)-METHYLTRANSFERASE 1"/>
    <property type="match status" value="1"/>
</dbReference>
<evidence type="ECO:0000256" key="1">
    <source>
        <dbReference type="ARBA" id="ARBA00022603"/>
    </source>
</evidence>
<dbReference type="EMBL" id="CP003642">
    <property type="protein sequence ID" value="AFZ25239.1"/>
    <property type="molecule type" value="Genomic_DNA"/>
</dbReference>
<dbReference type="InterPro" id="IPR029063">
    <property type="entry name" value="SAM-dependent_MTases_sf"/>
</dbReference>
<evidence type="ECO:0000256" key="4">
    <source>
        <dbReference type="ARBA" id="ARBA00022747"/>
    </source>
</evidence>
<evidence type="ECO:0000256" key="6">
    <source>
        <dbReference type="RuleBase" id="RU000416"/>
    </source>
</evidence>
<dbReference type="KEGG" id="csg:Cylst_3068"/>
<keyword evidence="1 5" id="KW-0489">Methyltransferase</keyword>
<dbReference type="PROSITE" id="PS00094">
    <property type="entry name" value="C5_MTASE_1"/>
    <property type="match status" value="1"/>
</dbReference>
<keyword evidence="2 5" id="KW-0808">Transferase</keyword>
<dbReference type="EC" id="2.1.1.37" evidence="7"/>
<evidence type="ECO:0000256" key="5">
    <source>
        <dbReference type="PROSITE-ProRule" id="PRU01016"/>
    </source>
</evidence>
<name>K9WZJ4_9NOST</name>
<dbReference type="PROSITE" id="PS00095">
    <property type="entry name" value="C5_MTASE_2"/>
    <property type="match status" value="1"/>
</dbReference>
<dbReference type="GO" id="GO:0003886">
    <property type="term" value="F:DNA (cytosine-5-)-methyltransferase activity"/>
    <property type="evidence" value="ECO:0007669"/>
    <property type="project" value="UniProtKB-EC"/>
</dbReference>
<dbReference type="PANTHER" id="PTHR10629">
    <property type="entry name" value="CYTOSINE-SPECIFIC METHYLTRANSFERASE"/>
    <property type="match status" value="1"/>
</dbReference>
<keyword evidence="4" id="KW-0680">Restriction system</keyword>
<protein>
    <recommendedName>
        <fullName evidence="7">Cytosine-specific methyltransferase</fullName>
        <ecNumber evidence="7">2.1.1.37</ecNumber>
    </recommendedName>
</protein>
<dbReference type="InterPro" id="IPR018117">
    <property type="entry name" value="C5_DNA_meth_AS"/>
</dbReference>
<evidence type="ECO:0000313" key="9">
    <source>
        <dbReference type="Proteomes" id="UP000010475"/>
    </source>
</evidence>
<dbReference type="InterPro" id="IPR050390">
    <property type="entry name" value="C5-Methyltransferase"/>
</dbReference>
<keyword evidence="3 5" id="KW-0949">S-adenosyl-L-methionine</keyword>
<keyword evidence="9" id="KW-1185">Reference proteome</keyword>
<dbReference type="REBASE" id="58128">
    <property type="entry name" value="M.Cst7417ORF3068P"/>
</dbReference>
<dbReference type="HOGENOM" id="CLU_006958_2_4_3"/>
<proteinExistence type="inferred from homology"/>
<dbReference type="eggNOG" id="COG0270">
    <property type="taxonomic scope" value="Bacteria"/>
</dbReference>
<reference evidence="8 9" key="1">
    <citation type="submission" date="2012-06" db="EMBL/GenBank/DDBJ databases">
        <title>Finished chromosome of genome of Cylindrospermum stagnale PCC 7417.</title>
        <authorList>
            <consortium name="US DOE Joint Genome Institute"/>
            <person name="Gugger M."/>
            <person name="Coursin T."/>
            <person name="Rippka R."/>
            <person name="Tandeau De Marsac N."/>
            <person name="Huntemann M."/>
            <person name="Wei C.-L."/>
            <person name="Han J."/>
            <person name="Detter J.C."/>
            <person name="Han C."/>
            <person name="Tapia R."/>
            <person name="Chen A."/>
            <person name="Kyrpides N."/>
            <person name="Mavromatis K."/>
            <person name="Markowitz V."/>
            <person name="Szeto E."/>
            <person name="Ivanova N."/>
            <person name="Pagani I."/>
            <person name="Pati A."/>
            <person name="Goodwin L."/>
            <person name="Nordberg H.P."/>
            <person name="Cantor M.N."/>
            <person name="Hua S.X."/>
            <person name="Woyke T."/>
            <person name="Kerfeld C.A."/>
        </authorList>
    </citation>
    <scope>NUCLEOTIDE SEQUENCE [LARGE SCALE GENOMIC DNA]</scope>
    <source>
        <strain evidence="8 9">PCC 7417</strain>
    </source>
</reference>
<feature type="active site" evidence="5">
    <location>
        <position position="117"/>
    </location>
</feature>
<dbReference type="GO" id="GO:0032259">
    <property type="term" value="P:methylation"/>
    <property type="evidence" value="ECO:0007669"/>
    <property type="project" value="UniProtKB-KW"/>
</dbReference>
<evidence type="ECO:0000256" key="7">
    <source>
        <dbReference type="RuleBase" id="RU000417"/>
    </source>
</evidence>
<dbReference type="PATRIC" id="fig|56107.3.peg.3365"/>
<dbReference type="RefSeq" id="WP_015208491.1">
    <property type="nucleotide sequence ID" value="NC_019757.1"/>
</dbReference>